<evidence type="ECO:0000256" key="5">
    <source>
        <dbReference type="ARBA" id="ARBA00022679"/>
    </source>
</evidence>
<dbReference type="SUPFAM" id="SSF143631">
    <property type="entry name" value="ApbE-like"/>
    <property type="match status" value="1"/>
</dbReference>
<gene>
    <name evidence="12" type="ORF">J2T22_003506</name>
</gene>
<proteinExistence type="predicted"/>
<name>A0ABT9UKX8_9MICC</name>
<evidence type="ECO:0000256" key="2">
    <source>
        <dbReference type="ARBA" id="ARBA00011955"/>
    </source>
</evidence>
<keyword evidence="13" id="KW-1185">Reference proteome</keyword>
<evidence type="ECO:0000256" key="11">
    <source>
        <dbReference type="SAM" id="MobiDB-lite"/>
    </source>
</evidence>
<evidence type="ECO:0000256" key="10">
    <source>
        <dbReference type="ARBA" id="ARBA00048540"/>
    </source>
</evidence>
<feature type="compositionally biased region" description="Polar residues" evidence="11">
    <location>
        <begin position="346"/>
        <end position="359"/>
    </location>
</feature>
<protein>
    <recommendedName>
        <fullName evidence="3">FAD:protein FMN transferase</fullName>
        <ecNumber evidence="2">2.7.1.180</ecNumber>
    </recommendedName>
    <alternativeName>
        <fullName evidence="9">Flavin transferase</fullName>
    </alternativeName>
</protein>
<evidence type="ECO:0000256" key="3">
    <source>
        <dbReference type="ARBA" id="ARBA00016337"/>
    </source>
</evidence>
<dbReference type="InterPro" id="IPR024932">
    <property type="entry name" value="ApbE"/>
</dbReference>
<keyword evidence="4" id="KW-0285">Flavoprotein</keyword>
<evidence type="ECO:0000313" key="12">
    <source>
        <dbReference type="EMBL" id="MDQ0120307.1"/>
    </source>
</evidence>
<evidence type="ECO:0000313" key="13">
    <source>
        <dbReference type="Proteomes" id="UP001226389"/>
    </source>
</evidence>
<dbReference type="PANTHER" id="PTHR30040">
    <property type="entry name" value="THIAMINE BIOSYNTHESIS LIPOPROTEIN APBE"/>
    <property type="match status" value="1"/>
</dbReference>
<dbReference type="Gene3D" id="3.10.520.10">
    <property type="entry name" value="ApbE-like domains"/>
    <property type="match status" value="1"/>
</dbReference>
<comment type="cofactor">
    <cofactor evidence="1">
        <name>Mg(2+)</name>
        <dbReference type="ChEBI" id="CHEBI:18420"/>
    </cofactor>
</comment>
<reference evidence="12 13" key="1">
    <citation type="submission" date="2023-07" db="EMBL/GenBank/DDBJ databases">
        <title>Sorghum-associated microbial communities from plants grown in Nebraska, USA.</title>
        <authorList>
            <person name="Schachtman D."/>
        </authorList>
    </citation>
    <scope>NUCLEOTIDE SEQUENCE [LARGE SCALE GENOMIC DNA]</scope>
    <source>
        <strain evidence="12 13">DS994</strain>
    </source>
</reference>
<organism evidence="12 13">
    <name type="scientific">Pseudarthrobacter defluvii</name>
    <dbReference type="NCBI Taxonomy" id="410837"/>
    <lineage>
        <taxon>Bacteria</taxon>
        <taxon>Bacillati</taxon>
        <taxon>Actinomycetota</taxon>
        <taxon>Actinomycetes</taxon>
        <taxon>Micrococcales</taxon>
        <taxon>Micrococcaceae</taxon>
        <taxon>Pseudarthrobacter</taxon>
    </lineage>
</organism>
<feature type="region of interest" description="Disordered" evidence="11">
    <location>
        <begin position="1"/>
        <end position="32"/>
    </location>
</feature>
<evidence type="ECO:0000256" key="6">
    <source>
        <dbReference type="ARBA" id="ARBA00022723"/>
    </source>
</evidence>
<dbReference type="EC" id="2.7.1.180" evidence="2"/>
<accession>A0ABT9UKX8</accession>
<evidence type="ECO:0000256" key="9">
    <source>
        <dbReference type="ARBA" id="ARBA00031306"/>
    </source>
</evidence>
<dbReference type="RefSeq" id="WP_307492343.1">
    <property type="nucleotide sequence ID" value="NZ_JAUSSY010000013.1"/>
</dbReference>
<evidence type="ECO:0000256" key="7">
    <source>
        <dbReference type="ARBA" id="ARBA00022827"/>
    </source>
</evidence>
<feature type="region of interest" description="Disordered" evidence="11">
    <location>
        <begin position="127"/>
        <end position="167"/>
    </location>
</feature>
<dbReference type="PANTHER" id="PTHR30040:SF2">
    <property type="entry name" value="FAD:PROTEIN FMN TRANSFERASE"/>
    <property type="match status" value="1"/>
</dbReference>
<evidence type="ECO:0000256" key="4">
    <source>
        <dbReference type="ARBA" id="ARBA00022630"/>
    </source>
</evidence>
<keyword evidence="6" id="KW-0479">Metal-binding</keyword>
<keyword evidence="12" id="KW-0449">Lipoprotein</keyword>
<dbReference type="InterPro" id="IPR003374">
    <property type="entry name" value="ApbE-like_sf"/>
</dbReference>
<comment type="catalytic activity">
    <reaction evidence="10">
        <text>L-threonyl-[protein] + FAD = FMN-L-threonyl-[protein] + AMP + H(+)</text>
        <dbReference type="Rhea" id="RHEA:36847"/>
        <dbReference type="Rhea" id="RHEA-COMP:11060"/>
        <dbReference type="Rhea" id="RHEA-COMP:11061"/>
        <dbReference type="ChEBI" id="CHEBI:15378"/>
        <dbReference type="ChEBI" id="CHEBI:30013"/>
        <dbReference type="ChEBI" id="CHEBI:57692"/>
        <dbReference type="ChEBI" id="CHEBI:74257"/>
        <dbReference type="ChEBI" id="CHEBI:456215"/>
        <dbReference type="EC" id="2.7.1.180"/>
    </reaction>
</comment>
<keyword evidence="7" id="KW-0274">FAD</keyword>
<keyword evidence="5" id="KW-0808">Transferase</keyword>
<feature type="region of interest" description="Disordered" evidence="11">
    <location>
        <begin position="341"/>
        <end position="366"/>
    </location>
</feature>
<dbReference type="Proteomes" id="UP001226389">
    <property type="component" value="Unassembled WGS sequence"/>
</dbReference>
<evidence type="ECO:0000256" key="8">
    <source>
        <dbReference type="ARBA" id="ARBA00022842"/>
    </source>
</evidence>
<evidence type="ECO:0000256" key="1">
    <source>
        <dbReference type="ARBA" id="ARBA00001946"/>
    </source>
</evidence>
<comment type="caution">
    <text evidence="12">The sequence shown here is derived from an EMBL/GenBank/DDBJ whole genome shotgun (WGS) entry which is preliminary data.</text>
</comment>
<dbReference type="EMBL" id="JAUSSY010000013">
    <property type="protein sequence ID" value="MDQ0120307.1"/>
    <property type="molecule type" value="Genomic_DNA"/>
</dbReference>
<keyword evidence="8" id="KW-0460">Magnesium</keyword>
<dbReference type="Pfam" id="PF02424">
    <property type="entry name" value="ApbE"/>
    <property type="match status" value="1"/>
</dbReference>
<sequence length="366" mass="37848">MARSAMAGPGAPAARTAEHTAPPHGTASPHDTAQTSWTVWGLEASVTVTEPALLAAAGDIVRDAVAEVDLACSRFREDSELMMLQPHMARGVSISPMFRLLLERALDAARMTGGDVDPTLGADLAALGHGPGMQGRPALTSVPVPQQPVPSHPVPQHRSTPRAPGWSRLQLGAGTLTVPDDLRLDLGASAKAVAADLAAAAVYRELGCGVLVGLGGDLASAGPGPQEDGKPGHWQIMVQDLPADPAQYISLAPGFAVATSSTQKRRWQHQGMQVHHILDPRFGLPAEPVWRSVSVAAPTCLEANAFSTAAIVRGFAALDWLRTEGIAARLVDSRGRVATTGGWPAQTCNPVGNTGESNTPGGGGHG</sequence>